<accession>A0AAW4VIA7</accession>
<evidence type="ECO:0000313" key="1">
    <source>
        <dbReference type="EMBL" id="MCB8562072.1"/>
    </source>
</evidence>
<protein>
    <submittedName>
        <fullName evidence="1">Uncharacterized protein</fullName>
    </submittedName>
</protein>
<dbReference type="AlphaFoldDB" id="A0AAW4VIA7"/>
<dbReference type="EMBL" id="JAJDKQ010000016">
    <property type="protein sequence ID" value="MCB8562072.1"/>
    <property type="molecule type" value="Genomic_DNA"/>
</dbReference>
<reference evidence="1" key="1">
    <citation type="submission" date="2021-10" db="EMBL/GenBank/DDBJ databases">
        <title>Collection of gut derived symbiotic bacterial strains cultured from healthy donors.</title>
        <authorList>
            <person name="Lin H."/>
            <person name="Littmann E."/>
            <person name="Kohout C."/>
            <person name="Pamer E.G."/>
        </authorList>
    </citation>
    <scope>NUCLEOTIDE SEQUENCE</scope>
    <source>
        <strain evidence="1">DFI.5.2</strain>
    </source>
</reference>
<dbReference type="RefSeq" id="WP_227408537.1">
    <property type="nucleotide sequence ID" value="NZ_JAJDKQ010000016.1"/>
</dbReference>
<name>A0AAW4VIA7_9FIRM</name>
<gene>
    <name evidence="1" type="ORF">LJD74_08700</name>
</gene>
<organism evidence="1 2">
    <name type="scientific">Faecalibacillus intestinalis</name>
    <dbReference type="NCBI Taxonomy" id="1982626"/>
    <lineage>
        <taxon>Bacteria</taxon>
        <taxon>Bacillati</taxon>
        <taxon>Bacillota</taxon>
        <taxon>Erysipelotrichia</taxon>
        <taxon>Erysipelotrichales</taxon>
        <taxon>Coprobacillaceae</taxon>
        <taxon>Faecalibacillus</taxon>
    </lineage>
</organism>
<evidence type="ECO:0000313" key="2">
    <source>
        <dbReference type="Proteomes" id="UP001197827"/>
    </source>
</evidence>
<dbReference type="Proteomes" id="UP001197827">
    <property type="component" value="Unassembled WGS sequence"/>
</dbReference>
<sequence>MDKFLESIIQAAKDAGAKDIEVAKISGKDLIFGPKEKPELNIIRSLSTVYYDEDDNLALEMNAGLGSSGSDFLSEAYGISEKKVKDIYKSAVNEFEKCTNTLKDLIENKIEEMNKGESKDVSED</sequence>
<proteinExistence type="predicted"/>
<comment type="caution">
    <text evidence="1">The sequence shown here is derived from an EMBL/GenBank/DDBJ whole genome shotgun (WGS) entry which is preliminary data.</text>
</comment>